<accession>A0A8H3IUP9</accession>
<dbReference type="EMBL" id="CAJPDS010000074">
    <property type="protein sequence ID" value="CAF9934375.1"/>
    <property type="molecule type" value="Genomic_DNA"/>
</dbReference>
<sequence length="175" mass="19347">MAAMVQIPSSQLLSFYSQTSNLSTPFPNPFSVPDSDLILIFGPLTAVAPTLRNWIPHALLRVWEDAFLLVTENKKVMPFPDITYRDSIHPIQISVESEKGPDGKNLVVSSTVADAITGIMYYMLHEGFSTTKINLVRPNQVGRRMRVGLINITQRSELEMMAEARNAINAAAATS</sequence>
<gene>
    <name evidence="1" type="ORF">HETSPECPRED_009208</name>
</gene>
<organism evidence="1 2">
    <name type="scientific">Heterodermia speciosa</name>
    <dbReference type="NCBI Taxonomy" id="116794"/>
    <lineage>
        <taxon>Eukaryota</taxon>
        <taxon>Fungi</taxon>
        <taxon>Dikarya</taxon>
        <taxon>Ascomycota</taxon>
        <taxon>Pezizomycotina</taxon>
        <taxon>Lecanoromycetes</taxon>
        <taxon>OSLEUM clade</taxon>
        <taxon>Lecanoromycetidae</taxon>
        <taxon>Caliciales</taxon>
        <taxon>Physciaceae</taxon>
        <taxon>Heterodermia</taxon>
    </lineage>
</organism>
<comment type="caution">
    <text evidence="1">The sequence shown here is derived from an EMBL/GenBank/DDBJ whole genome shotgun (WGS) entry which is preliminary data.</text>
</comment>
<evidence type="ECO:0000313" key="1">
    <source>
        <dbReference type="EMBL" id="CAF9934375.1"/>
    </source>
</evidence>
<dbReference type="AlphaFoldDB" id="A0A8H3IUP9"/>
<evidence type="ECO:0000313" key="2">
    <source>
        <dbReference type="Proteomes" id="UP000664521"/>
    </source>
</evidence>
<reference evidence="1" key="1">
    <citation type="submission" date="2021-03" db="EMBL/GenBank/DDBJ databases">
        <authorList>
            <person name="Tagirdzhanova G."/>
        </authorList>
    </citation>
    <scope>NUCLEOTIDE SEQUENCE</scope>
</reference>
<dbReference type="Proteomes" id="UP000664521">
    <property type="component" value="Unassembled WGS sequence"/>
</dbReference>
<name>A0A8H3IUP9_9LECA</name>
<dbReference type="OrthoDB" id="5495017at2759"/>
<proteinExistence type="predicted"/>
<keyword evidence="2" id="KW-1185">Reference proteome</keyword>
<protein>
    <submittedName>
        <fullName evidence="1">Uncharacterized protein</fullName>
    </submittedName>
</protein>